<dbReference type="InterPro" id="IPR050124">
    <property type="entry name" value="tRNA_CCA-adding_enzyme"/>
</dbReference>
<dbReference type="CDD" id="cd05398">
    <property type="entry name" value="NT_ClassII-CCAase"/>
    <property type="match status" value="1"/>
</dbReference>
<evidence type="ECO:0000259" key="14">
    <source>
        <dbReference type="Pfam" id="PF13735"/>
    </source>
</evidence>
<keyword evidence="8" id="KW-0547">Nucleotide-binding</keyword>
<proteinExistence type="inferred from homology"/>
<sequence length="460" mass="50954">MTEPLQTELLLAGIRSLLPFPWTWLPKEAYWVGGSLRDACLRQLGISKTGTGAGAFPEEAESVDLDLVLNIDAQGAEHPPVEWAAAVARQLGAGFVVLDTERQITRIVLPKLTVDIAQQVGATLESDLGQRDFTCNALALDLHRGYLLDPTGGLEDMRRGQIRMVHPDNLSADPVRLLRAYRQAAQLGFGLDPLTEEAIRERAHLLTQVAAERVRSEVVALLEAGILGLRHLQAATAAGLLGYWLPSLQAESEGFVQAQQVMQWVQQWHNYPRIQKELQQPLADRRSRFLAVVLAALLWDPSDASGFKAEAIQINLERLRFSRAEQRTVQKLHQLLPLFQTLLMGSPTPVQQWRLYQQAGSLLGGLALLAVATGCDWQKLEPWLTRYEDPGDPLAHPVPLLDGSDVLHSLGAKPGPWVGQLLDALQEAQVCGQIQTRSEALAFVQQWKKNLDTENNKLNR</sequence>
<keyword evidence="4 11" id="KW-0808">Transferase</keyword>
<evidence type="ECO:0000256" key="9">
    <source>
        <dbReference type="ARBA" id="ARBA00022842"/>
    </source>
</evidence>
<dbReference type="InterPro" id="IPR032828">
    <property type="entry name" value="PolyA_RNA-bd"/>
</dbReference>
<evidence type="ECO:0000256" key="4">
    <source>
        <dbReference type="ARBA" id="ARBA00022679"/>
    </source>
</evidence>
<dbReference type="Pfam" id="PF12627">
    <property type="entry name" value="PolyA_pol_RNAbd"/>
    <property type="match status" value="1"/>
</dbReference>
<evidence type="ECO:0000256" key="11">
    <source>
        <dbReference type="RuleBase" id="RU003953"/>
    </source>
</evidence>
<dbReference type="Pfam" id="PF13735">
    <property type="entry name" value="tRNA_NucTran2_2"/>
    <property type="match status" value="1"/>
</dbReference>
<evidence type="ECO:0000313" key="16">
    <source>
        <dbReference type="Proteomes" id="UP000830835"/>
    </source>
</evidence>
<evidence type="ECO:0000313" key="15">
    <source>
        <dbReference type="EMBL" id="MCJ2541366.1"/>
    </source>
</evidence>
<dbReference type="Gene3D" id="1.10.3090.10">
    <property type="entry name" value="cca-adding enzyme, domain 2"/>
    <property type="match status" value="1"/>
</dbReference>
<evidence type="ECO:0000256" key="1">
    <source>
        <dbReference type="ARBA" id="ARBA00001946"/>
    </source>
</evidence>
<evidence type="ECO:0000256" key="10">
    <source>
        <dbReference type="ARBA" id="ARBA00022884"/>
    </source>
</evidence>
<dbReference type="Gene3D" id="3.30.460.10">
    <property type="entry name" value="Beta Polymerase, domain 2"/>
    <property type="match status" value="1"/>
</dbReference>
<evidence type="ECO:0000256" key="3">
    <source>
        <dbReference type="ARBA" id="ARBA00022555"/>
    </source>
</evidence>
<comment type="similarity">
    <text evidence="2 11">Belongs to the tRNA nucleotidyltransferase/poly(A) polymerase family.</text>
</comment>
<dbReference type="InterPro" id="IPR002646">
    <property type="entry name" value="PolA_pol_head_dom"/>
</dbReference>
<gene>
    <name evidence="15" type="ORF">JX360_00345</name>
</gene>
<keyword evidence="10 11" id="KW-0694">RNA-binding</keyword>
<keyword evidence="5" id="KW-0819">tRNA processing</keyword>
<evidence type="ECO:0000256" key="7">
    <source>
        <dbReference type="ARBA" id="ARBA00022723"/>
    </source>
</evidence>
<dbReference type="Proteomes" id="UP000830835">
    <property type="component" value="Unassembled WGS sequence"/>
</dbReference>
<dbReference type="PANTHER" id="PTHR47545:SF2">
    <property type="entry name" value="CC-ADDING TRNA NUCLEOTIDYLTRANSFERASE"/>
    <property type="match status" value="1"/>
</dbReference>
<evidence type="ECO:0000259" key="13">
    <source>
        <dbReference type="Pfam" id="PF12627"/>
    </source>
</evidence>
<protein>
    <submittedName>
        <fullName evidence="15">CCA tRNA nucleotidyltransferase</fullName>
    </submittedName>
</protein>
<comment type="caution">
    <text evidence="15">The sequence shown here is derived from an EMBL/GenBank/DDBJ whole genome shotgun (WGS) entry which is preliminary data.</text>
</comment>
<dbReference type="SUPFAM" id="SSF81301">
    <property type="entry name" value="Nucleotidyltransferase"/>
    <property type="match status" value="1"/>
</dbReference>
<dbReference type="Pfam" id="PF01743">
    <property type="entry name" value="PolyA_pol"/>
    <property type="match status" value="1"/>
</dbReference>
<dbReference type="PANTHER" id="PTHR47545">
    <property type="entry name" value="MULTIFUNCTIONAL CCA PROTEIN"/>
    <property type="match status" value="1"/>
</dbReference>
<reference evidence="15" key="1">
    <citation type="submission" date="2021-02" db="EMBL/GenBank/DDBJ databases">
        <title>The CRISPR/cas machinery reduction and long-range gene transfer in the hot spring cyanobacterium Synechococcus.</title>
        <authorList>
            <person name="Dvorak P."/>
            <person name="Jahodarova E."/>
            <person name="Hasler P."/>
            <person name="Poulickova A."/>
        </authorList>
    </citation>
    <scope>NUCLEOTIDE SEQUENCE</scope>
    <source>
        <strain evidence="15">Rupite</strain>
    </source>
</reference>
<feature type="domain" description="tRNA nucleotidyltransferase/poly(A) polymerase RNA and SrmB- binding" evidence="13">
    <location>
        <begin position="188"/>
        <end position="249"/>
    </location>
</feature>
<dbReference type="SUPFAM" id="SSF81891">
    <property type="entry name" value="Poly A polymerase C-terminal region-like"/>
    <property type="match status" value="1"/>
</dbReference>
<keyword evidence="9" id="KW-0460">Magnesium</keyword>
<evidence type="ECO:0000256" key="2">
    <source>
        <dbReference type="ARBA" id="ARBA00007265"/>
    </source>
</evidence>
<comment type="cofactor">
    <cofactor evidence="1">
        <name>Mg(2+)</name>
        <dbReference type="ChEBI" id="CHEBI:18420"/>
    </cofactor>
</comment>
<keyword evidence="16" id="KW-1185">Reference proteome</keyword>
<evidence type="ECO:0000256" key="5">
    <source>
        <dbReference type="ARBA" id="ARBA00022694"/>
    </source>
</evidence>
<dbReference type="InterPro" id="IPR032810">
    <property type="entry name" value="CCA-adding_enz_C"/>
</dbReference>
<feature type="domain" description="Poly A polymerase head" evidence="12">
    <location>
        <begin position="29"/>
        <end position="163"/>
    </location>
</feature>
<evidence type="ECO:0000256" key="8">
    <source>
        <dbReference type="ARBA" id="ARBA00022741"/>
    </source>
</evidence>
<keyword evidence="3" id="KW-0820">tRNA-binding</keyword>
<evidence type="ECO:0000256" key="6">
    <source>
        <dbReference type="ARBA" id="ARBA00022695"/>
    </source>
</evidence>
<dbReference type="InterPro" id="IPR043519">
    <property type="entry name" value="NT_sf"/>
</dbReference>
<keyword evidence="6" id="KW-0548">Nucleotidyltransferase</keyword>
<accession>A0ABT0C6G2</accession>
<organism evidence="15 16">
    <name type="scientific">Thermostichus vulcanus str. 'Rupite'</name>
    <dbReference type="NCBI Taxonomy" id="2813851"/>
    <lineage>
        <taxon>Bacteria</taxon>
        <taxon>Bacillati</taxon>
        <taxon>Cyanobacteriota</taxon>
        <taxon>Cyanophyceae</taxon>
        <taxon>Thermostichales</taxon>
        <taxon>Thermostichaceae</taxon>
        <taxon>Thermostichus</taxon>
    </lineage>
</organism>
<name>A0ABT0C6G2_THEVL</name>
<keyword evidence="7" id="KW-0479">Metal-binding</keyword>
<dbReference type="RefSeq" id="WP_244348369.1">
    <property type="nucleotide sequence ID" value="NZ_JAFIRA010000001.1"/>
</dbReference>
<evidence type="ECO:0000259" key="12">
    <source>
        <dbReference type="Pfam" id="PF01743"/>
    </source>
</evidence>
<feature type="domain" description="CCA-adding enzyme C-terminal" evidence="14">
    <location>
        <begin position="308"/>
        <end position="441"/>
    </location>
</feature>
<dbReference type="EMBL" id="JAFIRA010000001">
    <property type="protein sequence ID" value="MCJ2541366.1"/>
    <property type="molecule type" value="Genomic_DNA"/>
</dbReference>